<reference evidence="12 13" key="1">
    <citation type="submission" date="2018-08" db="EMBL/GenBank/DDBJ databases">
        <title>A genome reference for cultivated species of the human gut microbiota.</title>
        <authorList>
            <person name="Zou Y."/>
            <person name="Xue W."/>
            <person name="Luo G."/>
        </authorList>
    </citation>
    <scope>NUCLEOTIDE SEQUENCE [LARGE SCALE GENOMIC DNA]</scope>
    <source>
        <strain evidence="12 13">AF24-29</strain>
    </source>
</reference>
<proteinExistence type="inferred from homology"/>
<comment type="function">
    <text evidence="8">ATPase required for the correct placement of the division site. Cell division inhibitors MinC and MinD act in concert to form an inhibitor capable of blocking formation of the polar Z ring septums. Rapidly oscillates between the poles of the cell to destabilize FtsZ filaments that have formed before they mature into polar Z rings.</text>
</comment>
<dbReference type="PIRSF" id="PIRSF003092">
    <property type="entry name" value="MinD"/>
    <property type="match status" value="1"/>
</dbReference>
<keyword evidence="13" id="KW-1185">Reference proteome</keyword>
<dbReference type="GO" id="GO:0000917">
    <property type="term" value="P:division septum assembly"/>
    <property type="evidence" value="ECO:0007669"/>
    <property type="project" value="UniProtKB-KW"/>
</dbReference>
<evidence type="ECO:0000256" key="8">
    <source>
        <dbReference type="ARBA" id="ARBA00025436"/>
    </source>
</evidence>
<evidence type="ECO:0000259" key="11">
    <source>
        <dbReference type="Pfam" id="PF01656"/>
    </source>
</evidence>
<evidence type="ECO:0000256" key="2">
    <source>
        <dbReference type="ARBA" id="ARBA00016887"/>
    </source>
</evidence>
<evidence type="ECO:0000313" key="12">
    <source>
        <dbReference type="EMBL" id="RGR76348.1"/>
    </source>
</evidence>
<evidence type="ECO:0000256" key="5">
    <source>
        <dbReference type="ARBA" id="ARBA00022840"/>
    </source>
</evidence>
<comment type="caution">
    <text evidence="12">The sequence shown here is derived from an EMBL/GenBank/DDBJ whole genome shotgun (WGS) entry which is preliminary data.</text>
</comment>
<dbReference type="InterPro" id="IPR025501">
    <property type="entry name" value="MinD_FleN"/>
</dbReference>
<comment type="similarity">
    <text evidence="1">Belongs to the ParA family. MinD subfamily.</text>
</comment>
<keyword evidence="7" id="KW-0131">Cell cycle</keyword>
<dbReference type="CDD" id="cd02036">
    <property type="entry name" value="MinD"/>
    <property type="match status" value="1"/>
</dbReference>
<keyword evidence="6" id="KW-0717">Septation</keyword>
<dbReference type="GO" id="GO:0051782">
    <property type="term" value="P:negative regulation of cell division"/>
    <property type="evidence" value="ECO:0007669"/>
    <property type="project" value="TreeGrafter"/>
</dbReference>
<dbReference type="GO" id="GO:0016887">
    <property type="term" value="F:ATP hydrolysis activity"/>
    <property type="evidence" value="ECO:0007669"/>
    <property type="project" value="InterPro"/>
</dbReference>
<protein>
    <recommendedName>
        <fullName evidence="2">Septum site-determining protein MinD</fullName>
    </recommendedName>
    <alternativeName>
        <fullName evidence="9">Cell division inhibitor MinD</fullName>
    </alternativeName>
</protein>
<dbReference type="NCBIfam" id="TIGR01968">
    <property type="entry name" value="minD_bact"/>
    <property type="match status" value="1"/>
</dbReference>
<dbReference type="EMBL" id="QRUP01000002">
    <property type="protein sequence ID" value="RGR76348.1"/>
    <property type="molecule type" value="Genomic_DNA"/>
</dbReference>
<dbReference type="InterPro" id="IPR027417">
    <property type="entry name" value="P-loop_NTPase"/>
</dbReference>
<name>A0A412G5T3_9FIRM</name>
<dbReference type="Gene3D" id="3.40.50.300">
    <property type="entry name" value="P-loop containing nucleotide triphosphate hydrolases"/>
    <property type="match status" value="1"/>
</dbReference>
<dbReference type="AlphaFoldDB" id="A0A412G5T3"/>
<dbReference type="PANTHER" id="PTHR43384">
    <property type="entry name" value="SEPTUM SITE-DETERMINING PROTEIN MIND HOMOLOG, CHLOROPLASTIC-RELATED"/>
    <property type="match status" value="1"/>
</dbReference>
<evidence type="ECO:0000256" key="4">
    <source>
        <dbReference type="ARBA" id="ARBA00022741"/>
    </source>
</evidence>
<evidence type="ECO:0000256" key="6">
    <source>
        <dbReference type="ARBA" id="ARBA00023210"/>
    </source>
</evidence>
<keyword evidence="5 10" id="KW-0067">ATP-binding</keyword>
<evidence type="ECO:0000256" key="10">
    <source>
        <dbReference type="PIRSR" id="PIRSR003092-1"/>
    </source>
</evidence>
<dbReference type="InterPro" id="IPR050625">
    <property type="entry name" value="ParA/MinD_ATPase"/>
</dbReference>
<dbReference type="GO" id="GO:0009898">
    <property type="term" value="C:cytoplasmic side of plasma membrane"/>
    <property type="evidence" value="ECO:0007669"/>
    <property type="project" value="TreeGrafter"/>
</dbReference>
<sequence length="253" mass="27944">MITSGKGGVGKTTVCANLGIALASLGKKVCMIDMDLGLKNLDVMMGLENRVFYDLKDAVEGRCPLSRAMIQDKRCENLFLMAACRTVNIGRLKLEDLTTVIDQLQDQFDFILLDSPAGIERGFQYAMCCADEALVVVQLDIAALQDSDRVIGILLKEGKTTIRLVMNRVNPRYIEKGISLSVKEAADWLGLEVIGLVYEDENLIACNNRGVPMAFKRSTITSQCYTVIAQRLLGEKAALPKFKEKNIIQKLFG</sequence>
<keyword evidence="4 10" id="KW-0547">Nucleotide-binding</keyword>
<evidence type="ECO:0000256" key="3">
    <source>
        <dbReference type="ARBA" id="ARBA00022618"/>
    </source>
</evidence>
<dbReference type="GO" id="GO:0005829">
    <property type="term" value="C:cytosol"/>
    <property type="evidence" value="ECO:0007669"/>
    <property type="project" value="TreeGrafter"/>
</dbReference>
<dbReference type="SUPFAM" id="SSF52540">
    <property type="entry name" value="P-loop containing nucleoside triphosphate hydrolases"/>
    <property type="match status" value="1"/>
</dbReference>
<dbReference type="GO" id="GO:0005524">
    <property type="term" value="F:ATP binding"/>
    <property type="evidence" value="ECO:0007669"/>
    <property type="project" value="UniProtKB-KW"/>
</dbReference>
<feature type="binding site" evidence="10">
    <location>
        <begin position="6"/>
        <end position="13"/>
    </location>
    <ligand>
        <name>ATP</name>
        <dbReference type="ChEBI" id="CHEBI:30616"/>
    </ligand>
</feature>
<evidence type="ECO:0000256" key="1">
    <source>
        <dbReference type="ARBA" id="ARBA00010257"/>
    </source>
</evidence>
<evidence type="ECO:0000256" key="7">
    <source>
        <dbReference type="ARBA" id="ARBA00023306"/>
    </source>
</evidence>
<keyword evidence="3" id="KW-0132">Cell division</keyword>
<evidence type="ECO:0000313" key="13">
    <source>
        <dbReference type="Proteomes" id="UP000284178"/>
    </source>
</evidence>
<organism evidence="12 13">
    <name type="scientific">Holdemania filiformis</name>
    <dbReference type="NCBI Taxonomy" id="61171"/>
    <lineage>
        <taxon>Bacteria</taxon>
        <taxon>Bacillati</taxon>
        <taxon>Bacillota</taxon>
        <taxon>Erysipelotrichia</taxon>
        <taxon>Erysipelotrichales</taxon>
        <taxon>Erysipelotrichaceae</taxon>
        <taxon>Holdemania</taxon>
    </lineage>
</organism>
<dbReference type="Proteomes" id="UP000284178">
    <property type="component" value="Unassembled WGS sequence"/>
</dbReference>
<dbReference type="PANTHER" id="PTHR43384:SF6">
    <property type="entry name" value="SEPTUM SITE-DETERMINING PROTEIN MIND HOMOLOG, CHLOROPLASTIC"/>
    <property type="match status" value="1"/>
</dbReference>
<dbReference type="Pfam" id="PF01656">
    <property type="entry name" value="CbiA"/>
    <property type="match status" value="1"/>
</dbReference>
<dbReference type="InterPro" id="IPR002586">
    <property type="entry name" value="CobQ/CobB/MinD/ParA_Nub-bd_dom"/>
</dbReference>
<dbReference type="InterPro" id="IPR010223">
    <property type="entry name" value="MinD"/>
</dbReference>
<gene>
    <name evidence="12" type="primary">minD</name>
    <name evidence="12" type="ORF">DWY25_03055</name>
</gene>
<accession>A0A412G5T3</accession>
<evidence type="ECO:0000256" key="9">
    <source>
        <dbReference type="ARBA" id="ARBA00032845"/>
    </source>
</evidence>
<feature type="domain" description="CobQ/CobB/MinD/ParA nucleotide binding" evidence="11">
    <location>
        <begin position="1"/>
        <end position="212"/>
    </location>
</feature>